<comment type="caution">
    <text evidence="5">The sequence shown here is derived from an EMBL/GenBank/DDBJ whole genome shotgun (WGS) entry which is preliminary data.</text>
</comment>
<comment type="subunit">
    <text evidence="2 4">Homodimer.</text>
</comment>
<evidence type="ECO:0000256" key="3">
    <source>
        <dbReference type="ARBA" id="ARBA00022525"/>
    </source>
</evidence>
<comment type="subcellular location">
    <subcellularLocation>
        <location evidence="4">Secreted</location>
        <location evidence="4">Extracellular space</location>
        <location evidence="4">Apoplast</location>
    </subcellularLocation>
</comment>
<dbReference type="EMBL" id="JAVXUO010001119">
    <property type="protein sequence ID" value="KAK2985815.1"/>
    <property type="molecule type" value="Genomic_DNA"/>
</dbReference>
<evidence type="ECO:0000313" key="6">
    <source>
        <dbReference type="Proteomes" id="UP001187471"/>
    </source>
</evidence>
<keyword evidence="4" id="KW-0052">Apoplast</keyword>
<reference evidence="5" key="1">
    <citation type="submission" date="2022-12" db="EMBL/GenBank/DDBJ databases">
        <title>Draft genome assemblies for two species of Escallonia (Escalloniales).</title>
        <authorList>
            <person name="Chanderbali A."/>
            <person name="Dervinis C."/>
            <person name="Anghel I."/>
            <person name="Soltis D."/>
            <person name="Soltis P."/>
            <person name="Zapata F."/>
        </authorList>
    </citation>
    <scope>NUCLEOTIDE SEQUENCE</scope>
    <source>
        <strain evidence="5">UCBG92.1500</strain>
        <tissue evidence="5">Leaf</tissue>
    </source>
</reference>
<proteinExistence type="inferred from homology"/>
<dbReference type="GO" id="GO:0048046">
    <property type="term" value="C:apoplast"/>
    <property type="evidence" value="ECO:0007669"/>
    <property type="project" value="UniProtKB-SubCell"/>
</dbReference>
<comment type="function">
    <text evidence="4">Dirigent proteins impart stereoselectivity on the phenoxy radical-coupling reaction, yielding optically active lignans from two molecules of coniferyl alcohol in the biosynthesis of lignans, flavonolignans, and alkaloids and thus plays a central role in plant secondary metabolism.</text>
</comment>
<dbReference type="GO" id="GO:0009699">
    <property type="term" value="P:phenylpropanoid biosynthetic process"/>
    <property type="evidence" value="ECO:0007669"/>
    <property type="project" value="UniProtKB-ARBA"/>
</dbReference>
<sequence length="120" mass="13430">MGKLITVLVVFTMIIAFRATHSKSEGPKEVEDWLQNLNHAKEKITKLRFYFHDFLRGKSPTTVRVAQAKTTDTSPTLFGEVNMMDDPLTVGPEITSKLVGRAHGFYASSSQEEIGYHCAI</sequence>
<feature type="signal peptide" evidence="4">
    <location>
        <begin position="1"/>
        <end position="22"/>
    </location>
</feature>
<dbReference type="InterPro" id="IPR044859">
    <property type="entry name" value="Allene_oxi_cyc_Dirigent"/>
</dbReference>
<comment type="similarity">
    <text evidence="1 4">Belongs to the plant dirigent protein family.</text>
</comment>
<evidence type="ECO:0000256" key="2">
    <source>
        <dbReference type="ARBA" id="ARBA00011738"/>
    </source>
</evidence>
<gene>
    <name evidence="5" type="ORF">RJ640_019311</name>
</gene>
<keyword evidence="4" id="KW-0732">Signal</keyword>
<dbReference type="Proteomes" id="UP001187471">
    <property type="component" value="Unassembled WGS sequence"/>
</dbReference>
<dbReference type="PANTHER" id="PTHR21495">
    <property type="entry name" value="NUCLEOPORIN-RELATED"/>
    <property type="match status" value="1"/>
</dbReference>
<protein>
    <recommendedName>
        <fullName evidence="4">Dirigent protein</fullName>
    </recommendedName>
</protein>
<evidence type="ECO:0000313" key="5">
    <source>
        <dbReference type="EMBL" id="KAK2985815.1"/>
    </source>
</evidence>
<organism evidence="5 6">
    <name type="scientific">Escallonia rubra</name>
    <dbReference type="NCBI Taxonomy" id="112253"/>
    <lineage>
        <taxon>Eukaryota</taxon>
        <taxon>Viridiplantae</taxon>
        <taxon>Streptophyta</taxon>
        <taxon>Embryophyta</taxon>
        <taxon>Tracheophyta</taxon>
        <taxon>Spermatophyta</taxon>
        <taxon>Magnoliopsida</taxon>
        <taxon>eudicotyledons</taxon>
        <taxon>Gunneridae</taxon>
        <taxon>Pentapetalae</taxon>
        <taxon>asterids</taxon>
        <taxon>campanulids</taxon>
        <taxon>Escalloniales</taxon>
        <taxon>Escalloniaceae</taxon>
        <taxon>Escallonia</taxon>
    </lineage>
</organism>
<dbReference type="AlphaFoldDB" id="A0AA88UI76"/>
<name>A0AA88UI76_9ASTE</name>
<evidence type="ECO:0000256" key="4">
    <source>
        <dbReference type="RuleBase" id="RU363099"/>
    </source>
</evidence>
<evidence type="ECO:0000256" key="1">
    <source>
        <dbReference type="ARBA" id="ARBA00010746"/>
    </source>
</evidence>
<dbReference type="Pfam" id="PF03018">
    <property type="entry name" value="Dirigent"/>
    <property type="match status" value="1"/>
</dbReference>
<dbReference type="Gene3D" id="2.40.480.10">
    <property type="entry name" value="Allene oxide cyclase-like"/>
    <property type="match status" value="1"/>
</dbReference>
<accession>A0AA88UI76</accession>
<keyword evidence="6" id="KW-1185">Reference proteome</keyword>
<keyword evidence="3 4" id="KW-0964">Secreted</keyword>
<feature type="chain" id="PRO_5041517731" description="Dirigent protein" evidence="4">
    <location>
        <begin position="23"/>
        <end position="120"/>
    </location>
</feature>
<dbReference type="InterPro" id="IPR004265">
    <property type="entry name" value="Dirigent"/>
</dbReference>